<organism evidence="12 13">
    <name type="scientific">Opisthorchis felineus</name>
    <dbReference type="NCBI Taxonomy" id="147828"/>
    <lineage>
        <taxon>Eukaryota</taxon>
        <taxon>Metazoa</taxon>
        <taxon>Spiralia</taxon>
        <taxon>Lophotrochozoa</taxon>
        <taxon>Platyhelminthes</taxon>
        <taxon>Trematoda</taxon>
        <taxon>Digenea</taxon>
        <taxon>Opisthorchiida</taxon>
        <taxon>Opisthorchiata</taxon>
        <taxon>Opisthorchiidae</taxon>
        <taxon>Opisthorchis</taxon>
    </lineage>
</organism>
<dbReference type="Proteomes" id="UP000308267">
    <property type="component" value="Unassembled WGS sequence"/>
</dbReference>
<dbReference type="OrthoDB" id="537032at2759"/>
<dbReference type="SMART" id="SM00724">
    <property type="entry name" value="TLC"/>
    <property type="match status" value="1"/>
</dbReference>
<feature type="chain" id="PRO_5020729210" description="TLC domain-containing protein" evidence="10">
    <location>
        <begin position="28"/>
        <end position="432"/>
    </location>
</feature>
<dbReference type="UniPathway" id="UPA00222"/>
<dbReference type="EMBL" id="SJOL01007889">
    <property type="protein sequence ID" value="TGZ61591.1"/>
    <property type="molecule type" value="Genomic_DNA"/>
</dbReference>
<evidence type="ECO:0000256" key="9">
    <source>
        <dbReference type="SAM" id="Phobius"/>
    </source>
</evidence>
<feature type="region of interest" description="Disordered" evidence="8">
    <location>
        <begin position="375"/>
        <end position="408"/>
    </location>
</feature>
<keyword evidence="5 9" id="KW-1133">Transmembrane helix</keyword>
<comment type="caution">
    <text evidence="12">The sequence shown here is derived from an EMBL/GenBank/DDBJ whole genome shotgun (WGS) entry which is preliminary data.</text>
</comment>
<evidence type="ECO:0000256" key="3">
    <source>
        <dbReference type="ARBA" id="ARBA00004991"/>
    </source>
</evidence>
<feature type="compositionally biased region" description="Polar residues" evidence="8">
    <location>
        <begin position="381"/>
        <end position="408"/>
    </location>
</feature>
<keyword evidence="13" id="KW-1185">Reference proteome</keyword>
<evidence type="ECO:0000256" key="10">
    <source>
        <dbReference type="SAM" id="SignalP"/>
    </source>
</evidence>
<feature type="transmembrane region" description="Helical" evidence="9">
    <location>
        <begin position="103"/>
        <end position="129"/>
    </location>
</feature>
<comment type="subcellular location">
    <subcellularLocation>
        <location evidence="1">Membrane</location>
        <topology evidence="1">Multi-pass membrane protein</topology>
    </subcellularLocation>
</comment>
<feature type="signal peptide" evidence="10">
    <location>
        <begin position="1"/>
        <end position="27"/>
    </location>
</feature>
<evidence type="ECO:0000259" key="11">
    <source>
        <dbReference type="PROSITE" id="PS50922"/>
    </source>
</evidence>
<keyword evidence="4 7" id="KW-0812">Transmembrane</keyword>
<feature type="transmembrane region" description="Helical" evidence="9">
    <location>
        <begin position="150"/>
        <end position="171"/>
    </location>
</feature>
<evidence type="ECO:0000256" key="6">
    <source>
        <dbReference type="ARBA" id="ARBA00023136"/>
    </source>
</evidence>
<dbReference type="GO" id="GO:0016020">
    <property type="term" value="C:membrane"/>
    <property type="evidence" value="ECO:0007669"/>
    <property type="project" value="UniProtKB-SubCell"/>
</dbReference>
<keyword evidence="6 7" id="KW-0472">Membrane</keyword>
<dbReference type="Pfam" id="PF03798">
    <property type="entry name" value="TRAM_LAG1_CLN8"/>
    <property type="match status" value="1"/>
</dbReference>
<proteinExistence type="predicted"/>
<comment type="pathway">
    <text evidence="2">Lipid metabolism; sphingolipid metabolism.</text>
</comment>
<dbReference type="PANTHER" id="PTHR12560">
    <property type="entry name" value="LONGEVITY ASSURANCE FACTOR 1 LAG1"/>
    <property type="match status" value="1"/>
</dbReference>
<dbReference type="PROSITE" id="PS50922">
    <property type="entry name" value="TLC"/>
    <property type="match status" value="1"/>
</dbReference>
<dbReference type="InterPro" id="IPR016439">
    <property type="entry name" value="Lag1/Lac1-like"/>
</dbReference>
<evidence type="ECO:0000256" key="2">
    <source>
        <dbReference type="ARBA" id="ARBA00004760"/>
    </source>
</evidence>
<protein>
    <recommendedName>
        <fullName evidence="11">TLC domain-containing protein</fullName>
    </recommendedName>
</protein>
<evidence type="ECO:0000256" key="7">
    <source>
        <dbReference type="PROSITE-ProRule" id="PRU00205"/>
    </source>
</evidence>
<evidence type="ECO:0000313" key="12">
    <source>
        <dbReference type="EMBL" id="TGZ61591.1"/>
    </source>
</evidence>
<gene>
    <name evidence="12" type="ORF">CRM22_007901</name>
</gene>
<evidence type="ECO:0000256" key="4">
    <source>
        <dbReference type="ARBA" id="ARBA00022692"/>
    </source>
</evidence>
<accession>A0A4S2LED7</accession>
<evidence type="ECO:0000256" key="5">
    <source>
        <dbReference type="ARBA" id="ARBA00022989"/>
    </source>
</evidence>
<dbReference type="GO" id="GO:0046513">
    <property type="term" value="P:ceramide biosynthetic process"/>
    <property type="evidence" value="ECO:0007669"/>
    <property type="project" value="InterPro"/>
</dbReference>
<feature type="transmembrane region" description="Helical" evidence="9">
    <location>
        <begin position="287"/>
        <end position="307"/>
    </location>
</feature>
<sequence>MERTIPSVRQSFILSTLAIVLITCVDSLPSDSNDTLRCALLEAGYSNWSQAERVVATQVPSYSQFLRQTWVATKQFGGQWNCSGNVSVLAPFENPFSRNNCCFFIVAILGACLLTLLRCGISPIILNWARGCGVHEQDAIKVPESMWKGSLHCIMWSLSCYVVVLSGRYLFFHQPCTVWDDVVYNDNLYIEPPPFDLQFIYCVQMMHYLHSAYATLYLDPWRSDSPAMLLHHVVTLSLISLSFVRRFLRMGALVLFIHDTSDVLLEFTKLNVYFKTRHGKRYPINSYLGDAGFVAFAFSWFLFRLYWYPLKVLHSSNWCVFIYLGCTDKNLFVPFNGLLWILQILHIYWFGLILLLLFKILTGQLQEIEDIRENPDGQLEGTRNNQNEDANKVKNGSSTPSQNRSHLSNGIANGHAHTVLRKQAEGQHSTDF</sequence>
<dbReference type="PANTHER" id="PTHR12560:SF58">
    <property type="entry name" value="CERAMIDE SYNTHASE 1"/>
    <property type="match status" value="1"/>
</dbReference>
<keyword evidence="10" id="KW-0732">Signal</keyword>
<evidence type="ECO:0000256" key="8">
    <source>
        <dbReference type="SAM" id="MobiDB-lite"/>
    </source>
</evidence>
<name>A0A4S2LED7_OPIFE</name>
<dbReference type="GO" id="GO:0050291">
    <property type="term" value="F:sphingosine N-acyltransferase activity"/>
    <property type="evidence" value="ECO:0007669"/>
    <property type="project" value="InterPro"/>
</dbReference>
<feature type="transmembrane region" description="Helical" evidence="9">
    <location>
        <begin position="338"/>
        <end position="358"/>
    </location>
</feature>
<feature type="domain" description="TLC" evidence="11">
    <location>
        <begin position="138"/>
        <end position="362"/>
    </location>
</feature>
<dbReference type="STRING" id="147828.A0A4S2LED7"/>
<evidence type="ECO:0000256" key="1">
    <source>
        <dbReference type="ARBA" id="ARBA00004141"/>
    </source>
</evidence>
<dbReference type="InterPro" id="IPR006634">
    <property type="entry name" value="TLC-dom"/>
</dbReference>
<dbReference type="AlphaFoldDB" id="A0A4S2LED7"/>
<reference evidence="12 13" key="1">
    <citation type="journal article" date="2019" name="BMC Genomics">
        <title>New insights from Opisthorchis felineus genome: update on genomics of the epidemiologically important liver flukes.</title>
        <authorList>
            <person name="Ershov N.I."/>
            <person name="Mordvinov V.A."/>
            <person name="Prokhortchouk E.B."/>
            <person name="Pakharukova M.Y."/>
            <person name="Gunbin K.V."/>
            <person name="Ustyantsev K."/>
            <person name="Genaev M.A."/>
            <person name="Blinov A.G."/>
            <person name="Mazur A."/>
            <person name="Boulygina E."/>
            <person name="Tsygankova S."/>
            <person name="Khrameeva E."/>
            <person name="Chekanov N."/>
            <person name="Fan G."/>
            <person name="Xiao A."/>
            <person name="Zhang H."/>
            <person name="Xu X."/>
            <person name="Yang H."/>
            <person name="Solovyev V."/>
            <person name="Lee S.M."/>
            <person name="Liu X."/>
            <person name="Afonnikov D.A."/>
            <person name="Skryabin K.G."/>
        </authorList>
    </citation>
    <scope>NUCLEOTIDE SEQUENCE [LARGE SCALE GENOMIC DNA]</scope>
    <source>
        <strain evidence="12">AK-0245</strain>
        <tissue evidence="12">Whole organism</tissue>
    </source>
</reference>
<comment type="pathway">
    <text evidence="3">Sphingolipid metabolism.</text>
</comment>
<evidence type="ECO:0000313" key="13">
    <source>
        <dbReference type="Proteomes" id="UP000308267"/>
    </source>
</evidence>